<feature type="transmembrane region" description="Helical" evidence="8">
    <location>
        <begin position="67"/>
        <end position="89"/>
    </location>
</feature>
<evidence type="ECO:0000256" key="5">
    <source>
        <dbReference type="ARBA" id="ARBA00022989"/>
    </source>
</evidence>
<evidence type="ECO:0000256" key="3">
    <source>
        <dbReference type="ARBA" id="ARBA00022475"/>
    </source>
</evidence>
<dbReference type="CDD" id="cd06173">
    <property type="entry name" value="MFS_MefA_like"/>
    <property type="match status" value="1"/>
</dbReference>
<evidence type="ECO:0000256" key="7">
    <source>
        <dbReference type="SAM" id="MobiDB-lite"/>
    </source>
</evidence>
<keyword evidence="6 8" id="KW-0472">Membrane</keyword>
<evidence type="ECO:0000256" key="8">
    <source>
        <dbReference type="SAM" id="Phobius"/>
    </source>
</evidence>
<keyword evidence="2" id="KW-0813">Transport</keyword>
<dbReference type="InterPro" id="IPR011701">
    <property type="entry name" value="MFS"/>
</dbReference>
<comment type="caution">
    <text evidence="9">The sequence shown here is derived from an EMBL/GenBank/DDBJ whole genome shotgun (WGS) entry which is preliminary data.</text>
</comment>
<accession>A0ABM9CB95</accession>
<dbReference type="PANTHER" id="PTHR43266">
    <property type="entry name" value="MACROLIDE-EFFLUX PROTEIN"/>
    <property type="match status" value="1"/>
</dbReference>
<feature type="transmembrane region" description="Helical" evidence="8">
    <location>
        <begin position="268"/>
        <end position="291"/>
    </location>
</feature>
<keyword evidence="5 8" id="KW-1133">Transmembrane helix</keyword>
<feature type="transmembrane region" description="Helical" evidence="8">
    <location>
        <begin position="303"/>
        <end position="321"/>
    </location>
</feature>
<name>A0ABM9CB95_9BACL</name>
<organism evidence="9 10">
    <name type="scientific">Paenibacillus plantiphilus</name>
    <dbReference type="NCBI Taxonomy" id="2905650"/>
    <lineage>
        <taxon>Bacteria</taxon>
        <taxon>Bacillati</taxon>
        <taxon>Bacillota</taxon>
        <taxon>Bacilli</taxon>
        <taxon>Bacillales</taxon>
        <taxon>Paenibacillaceae</taxon>
        <taxon>Paenibacillus</taxon>
    </lineage>
</organism>
<dbReference type="NCBIfam" id="NF008397">
    <property type="entry name" value="PRK11195.1"/>
    <property type="match status" value="1"/>
</dbReference>
<dbReference type="Gene3D" id="1.20.1250.20">
    <property type="entry name" value="MFS general substrate transporter like domains"/>
    <property type="match status" value="1"/>
</dbReference>
<evidence type="ECO:0000256" key="4">
    <source>
        <dbReference type="ARBA" id="ARBA00022692"/>
    </source>
</evidence>
<feature type="region of interest" description="Disordered" evidence="7">
    <location>
        <begin position="1"/>
        <end position="37"/>
    </location>
</feature>
<dbReference type="PANTHER" id="PTHR43266:SF2">
    <property type="entry name" value="MAJOR FACILITATOR SUPERFAMILY (MFS) PROFILE DOMAIN-CONTAINING PROTEIN"/>
    <property type="match status" value="1"/>
</dbReference>
<evidence type="ECO:0000256" key="6">
    <source>
        <dbReference type="ARBA" id="ARBA00023136"/>
    </source>
</evidence>
<protein>
    <submittedName>
        <fullName evidence="9">Lysophospholipid transporter LplT</fullName>
    </submittedName>
</protein>
<feature type="transmembrane region" description="Helical" evidence="8">
    <location>
        <begin position="419"/>
        <end position="439"/>
    </location>
</feature>
<evidence type="ECO:0000313" key="10">
    <source>
        <dbReference type="Proteomes" id="UP000838686"/>
    </source>
</evidence>
<dbReference type="Pfam" id="PF07690">
    <property type="entry name" value="MFS_1"/>
    <property type="match status" value="1"/>
</dbReference>
<feature type="transmembrane region" description="Helical" evidence="8">
    <location>
        <begin position="357"/>
        <end position="376"/>
    </location>
</feature>
<dbReference type="EMBL" id="CAKMMF010000013">
    <property type="protein sequence ID" value="CAH1206808.1"/>
    <property type="molecule type" value="Genomic_DNA"/>
</dbReference>
<feature type="transmembrane region" description="Helical" evidence="8">
    <location>
        <begin position="397"/>
        <end position="413"/>
    </location>
</feature>
<keyword evidence="4 8" id="KW-0812">Transmembrane</keyword>
<dbReference type="Proteomes" id="UP000838686">
    <property type="component" value="Unassembled WGS sequence"/>
</dbReference>
<comment type="subcellular location">
    <subcellularLocation>
        <location evidence="1">Cell membrane</location>
        <topology evidence="1">Multi-pass membrane protein</topology>
    </subcellularLocation>
</comment>
<evidence type="ECO:0000256" key="2">
    <source>
        <dbReference type="ARBA" id="ARBA00022448"/>
    </source>
</evidence>
<keyword evidence="3" id="KW-1003">Cell membrane</keyword>
<dbReference type="InterPro" id="IPR036259">
    <property type="entry name" value="MFS_trans_sf"/>
</dbReference>
<dbReference type="SUPFAM" id="SSF103473">
    <property type="entry name" value="MFS general substrate transporter"/>
    <property type="match status" value="1"/>
</dbReference>
<sequence length="456" mass="49654">MILEKRQRSPLFPEFHHKQSQFKNSGNNSDRKNIPLAQPHVCSRERERERMGPLTGLKKMFSPLNTVVITQFLSAFADNLNFFLIVGIVNRQGVENPDGMVAYIQMAVLCAYVVLAPIVGALADKKAKSHILLLGNLLKAVGIGMLLLGLPPALCYLFVGIGAVVYSPGKYGILSELTSSEKELLSANAKVEGSTILAILLGTVSGGFLAQNSDMPAILACLGIYLLSLFMTFMIPAQAGNASLRYGKEALQFLRDTAILYRNPRSRFSLIGTGAFWLTAAVLRIALIAWLPLNLGITDTDEQSMIIGITALGVVASAFVTSRWVPAGKLHRGFYYGLLMVTTVMIAAFTYELWITVTLLFFTGLFGGVFVIPLNTMLQEEGKNLIGSGKTIAIQNFTENVLTVTGLFIYLTLSEMKVSVNGSVVGIGLILLLFIAYLATQLGKVRENRQTEQSKS</sequence>
<keyword evidence="10" id="KW-1185">Reference proteome</keyword>
<gene>
    <name evidence="9" type="primary">lplT</name>
    <name evidence="9" type="ORF">PAECIP111893_02619</name>
</gene>
<reference evidence="9" key="1">
    <citation type="submission" date="2022-01" db="EMBL/GenBank/DDBJ databases">
        <authorList>
            <person name="Criscuolo A."/>
        </authorList>
    </citation>
    <scope>NUCLEOTIDE SEQUENCE</scope>
    <source>
        <strain evidence="9">CIP111893</strain>
    </source>
</reference>
<evidence type="ECO:0000313" key="9">
    <source>
        <dbReference type="EMBL" id="CAH1206808.1"/>
    </source>
</evidence>
<feature type="transmembrane region" description="Helical" evidence="8">
    <location>
        <begin position="101"/>
        <end position="123"/>
    </location>
</feature>
<evidence type="ECO:0000256" key="1">
    <source>
        <dbReference type="ARBA" id="ARBA00004651"/>
    </source>
</evidence>
<proteinExistence type="predicted"/>
<feature type="transmembrane region" description="Helical" evidence="8">
    <location>
        <begin position="333"/>
        <end position="351"/>
    </location>
</feature>
<feature type="transmembrane region" description="Helical" evidence="8">
    <location>
        <begin position="217"/>
        <end position="235"/>
    </location>
</feature>